<keyword evidence="5" id="KW-0444">Lipid biosynthesis</keyword>
<dbReference type="KEGG" id="lcc:B488_10120"/>
<dbReference type="Gene3D" id="3.40.50.720">
    <property type="entry name" value="NAD(P)-binding Rossmann-like Domain"/>
    <property type="match status" value="1"/>
</dbReference>
<reference evidence="7 8" key="1">
    <citation type="journal article" date="2012" name="Stand. Genomic Sci.">
        <title>Complete genome sequence of Liberibacter crescens BT-1.</title>
        <authorList>
            <person name="Leonard M.T."/>
            <person name="Fagen J.R."/>
            <person name="Davis-Richardson A.G."/>
            <person name="Davis M.J."/>
            <person name="Triplett E.W."/>
        </authorList>
    </citation>
    <scope>NUCLEOTIDE SEQUENCE [LARGE SCALE GENOMIC DNA]</scope>
    <source>
        <strain evidence="7 8">BT-1</strain>
    </source>
</reference>
<protein>
    <recommendedName>
        <fullName evidence="5">3-oxoacyl-[acyl-carrier-protein] reductase</fullName>
        <ecNumber evidence="5">1.1.1.100</ecNumber>
    </recommendedName>
</protein>
<dbReference type="NCBIfam" id="NF009466">
    <property type="entry name" value="PRK12826.1-2"/>
    <property type="match status" value="1"/>
</dbReference>
<dbReference type="EC" id="1.1.1.100" evidence="5"/>
<dbReference type="UniPathway" id="UPA00094"/>
<keyword evidence="5" id="KW-0443">Lipid metabolism</keyword>
<dbReference type="FunFam" id="3.40.50.720:FF:000173">
    <property type="entry name" value="3-oxoacyl-[acyl-carrier protein] reductase"/>
    <property type="match status" value="1"/>
</dbReference>
<dbReference type="InterPro" id="IPR020904">
    <property type="entry name" value="Sc_DH/Rdtase_CS"/>
</dbReference>
<comment type="function">
    <text evidence="5">Catalyzes the NADPH-dependent reduction of beta-ketoacyl-ACP substrates to beta-hydroxyacyl-ACP products, the first reductive step in the elongation cycle of fatty acid biosynthesis.</text>
</comment>
<keyword evidence="4 5" id="KW-0521">NADP</keyword>
<comment type="similarity">
    <text evidence="1 5">Belongs to the short-chain dehydrogenases/reductases (SDR) family.</text>
</comment>
<dbReference type="InterPro" id="IPR011284">
    <property type="entry name" value="3oxo_ACP_reduc"/>
</dbReference>
<evidence type="ECO:0000256" key="3">
    <source>
        <dbReference type="PIRSR" id="PIRSR611284-1"/>
    </source>
</evidence>
<dbReference type="SMART" id="SM00822">
    <property type="entry name" value="PKS_KR"/>
    <property type="match status" value="1"/>
</dbReference>
<dbReference type="InterPro" id="IPR057326">
    <property type="entry name" value="KR_dom"/>
</dbReference>
<keyword evidence="2 5" id="KW-0560">Oxidoreductase</keyword>
<proteinExistence type="inferred from homology"/>
<dbReference type="InterPro" id="IPR050259">
    <property type="entry name" value="SDR"/>
</dbReference>
<feature type="active site" description="Proton acceptor" evidence="3">
    <location>
        <position position="152"/>
    </location>
</feature>
<dbReference type="PRINTS" id="PR00080">
    <property type="entry name" value="SDRFAMILY"/>
</dbReference>
<sequence>MFDLTGKKAFVTGSTGSIGYSVAKILYDRGATVGLHGSRQDKLEKLCSEFGDRIKAFPADLSDRDAVKELGKKVELEMGGVDILINNAGITRDGLFLRMQDEDWDTVLDVNLTSIFILTRQLIHSMLRRRYGRIVNITSVVTVTGNYGQVNYCSSKAAIVGFSKALAQEVARRDVTVNCVAPGFVQSNMTEKLNEKQKERIISNIPMNRIATADEIASAVLYLSSLESSYITGQTIHVNGGMAMV</sequence>
<feature type="binding site" evidence="4">
    <location>
        <begin position="152"/>
        <end position="156"/>
    </location>
    <ligand>
        <name>NADP(+)</name>
        <dbReference type="ChEBI" id="CHEBI:58349"/>
    </ligand>
</feature>
<feature type="binding site" evidence="4">
    <location>
        <position position="87"/>
    </location>
    <ligand>
        <name>NADP(+)</name>
        <dbReference type="ChEBI" id="CHEBI:58349"/>
    </ligand>
</feature>
<dbReference type="SUPFAM" id="SSF51735">
    <property type="entry name" value="NAD(P)-binding Rossmann-fold domains"/>
    <property type="match status" value="1"/>
</dbReference>
<keyword evidence="8" id="KW-1185">Reference proteome</keyword>
<evidence type="ECO:0000259" key="6">
    <source>
        <dbReference type="SMART" id="SM00822"/>
    </source>
</evidence>
<dbReference type="PATRIC" id="fig|1215343.11.peg.1040"/>
<keyword evidence="5" id="KW-0275">Fatty acid biosynthesis</keyword>
<dbReference type="EMBL" id="CP003789">
    <property type="protein sequence ID" value="AGA65004.1"/>
    <property type="molecule type" value="Genomic_DNA"/>
</dbReference>
<dbReference type="PRINTS" id="PR00081">
    <property type="entry name" value="GDHRDH"/>
</dbReference>
<evidence type="ECO:0000256" key="2">
    <source>
        <dbReference type="ARBA" id="ARBA00023002"/>
    </source>
</evidence>
<dbReference type="GO" id="GO:0051287">
    <property type="term" value="F:NAD binding"/>
    <property type="evidence" value="ECO:0007669"/>
    <property type="project" value="UniProtKB-UniRule"/>
</dbReference>
<evidence type="ECO:0000256" key="5">
    <source>
        <dbReference type="RuleBase" id="RU366074"/>
    </source>
</evidence>
<gene>
    <name evidence="7" type="ordered locus">B488_10120</name>
</gene>
<dbReference type="NCBIfam" id="TIGR01830">
    <property type="entry name" value="3oxo_ACP_reduc"/>
    <property type="match status" value="1"/>
</dbReference>
<dbReference type="AlphaFoldDB" id="L0EU03"/>
<dbReference type="HOGENOM" id="CLU_010194_1_3_5"/>
<evidence type="ECO:0000256" key="4">
    <source>
        <dbReference type="PIRSR" id="PIRSR611284-2"/>
    </source>
</evidence>
<accession>L0EU03</accession>
<dbReference type="InterPro" id="IPR036291">
    <property type="entry name" value="NAD(P)-bd_dom_sf"/>
</dbReference>
<dbReference type="GO" id="GO:0004316">
    <property type="term" value="F:3-oxoacyl-[acyl-carrier-protein] reductase (NADPH) activity"/>
    <property type="evidence" value="ECO:0007669"/>
    <property type="project" value="UniProtKB-UniRule"/>
</dbReference>
<dbReference type="PROSITE" id="PS00061">
    <property type="entry name" value="ADH_SHORT"/>
    <property type="match status" value="1"/>
</dbReference>
<feature type="domain" description="Ketoreductase" evidence="6">
    <location>
        <begin position="7"/>
        <end position="188"/>
    </location>
</feature>
<dbReference type="PANTHER" id="PTHR42879">
    <property type="entry name" value="3-OXOACYL-(ACYL-CARRIER-PROTEIN) REDUCTASE"/>
    <property type="match status" value="1"/>
</dbReference>
<organism evidence="7 8">
    <name type="scientific">Liberibacter crescens (strain BT-1)</name>
    <dbReference type="NCBI Taxonomy" id="1215343"/>
    <lineage>
        <taxon>Bacteria</taxon>
        <taxon>Pseudomonadati</taxon>
        <taxon>Pseudomonadota</taxon>
        <taxon>Alphaproteobacteria</taxon>
        <taxon>Hyphomicrobiales</taxon>
        <taxon>Rhizobiaceae</taxon>
        <taxon>Liberibacter</taxon>
    </lineage>
</organism>
<keyword evidence="5" id="KW-0276">Fatty acid metabolism</keyword>
<dbReference type="GO" id="GO:0006633">
    <property type="term" value="P:fatty acid biosynthetic process"/>
    <property type="evidence" value="ECO:0007669"/>
    <property type="project" value="UniProtKB-UniPathway"/>
</dbReference>
<dbReference type="PANTHER" id="PTHR42879:SF2">
    <property type="entry name" value="3-OXOACYL-[ACYL-CARRIER-PROTEIN] REDUCTASE FABG"/>
    <property type="match status" value="1"/>
</dbReference>
<name>L0EU03_LIBCB</name>
<dbReference type="eggNOG" id="COG1028">
    <property type="taxonomic scope" value="Bacteria"/>
</dbReference>
<evidence type="ECO:0000256" key="1">
    <source>
        <dbReference type="ARBA" id="ARBA00006484"/>
    </source>
</evidence>
<comment type="pathway">
    <text evidence="5">Lipid metabolism; fatty acid biosynthesis.</text>
</comment>
<comment type="catalytic activity">
    <reaction evidence="5">
        <text>a (3R)-hydroxyacyl-[ACP] + NADP(+) = a 3-oxoacyl-[ACP] + NADPH + H(+)</text>
        <dbReference type="Rhea" id="RHEA:17397"/>
        <dbReference type="Rhea" id="RHEA-COMP:9916"/>
        <dbReference type="Rhea" id="RHEA-COMP:9945"/>
        <dbReference type="ChEBI" id="CHEBI:15378"/>
        <dbReference type="ChEBI" id="CHEBI:57783"/>
        <dbReference type="ChEBI" id="CHEBI:58349"/>
        <dbReference type="ChEBI" id="CHEBI:78776"/>
        <dbReference type="ChEBI" id="CHEBI:78827"/>
        <dbReference type="EC" id="1.1.1.100"/>
    </reaction>
</comment>
<dbReference type="CDD" id="cd05333">
    <property type="entry name" value="BKR_SDR_c"/>
    <property type="match status" value="1"/>
</dbReference>
<comment type="subunit">
    <text evidence="5">Homotetramer.</text>
</comment>
<evidence type="ECO:0000313" key="8">
    <source>
        <dbReference type="Proteomes" id="UP000010799"/>
    </source>
</evidence>
<evidence type="ECO:0000313" key="7">
    <source>
        <dbReference type="EMBL" id="AGA65004.1"/>
    </source>
</evidence>
<dbReference type="Proteomes" id="UP000010799">
    <property type="component" value="Chromosome"/>
</dbReference>
<dbReference type="RefSeq" id="WP_015273429.1">
    <property type="nucleotide sequence ID" value="NC_019907.1"/>
</dbReference>
<dbReference type="STRING" id="1215343.B488_10120"/>
<dbReference type="InterPro" id="IPR002347">
    <property type="entry name" value="SDR_fam"/>
</dbReference>
<dbReference type="Pfam" id="PF13561">
    <property type="entry name" value="adh_short_C2"/>
    <property type="match status" value="1"/>
</dbReference>